<evidence type="ECO:0000256" key="4">
    <source>
        <dbReference type="ARBA" id="ARBA00022723"/>
    </source>
</evidence>
<proteinExistence type="inferred from homology"/>
<keyword evidence="4" id="KW-0479">Metal-binding</keyword>
<gene>
    <name evidence="10" type="ORF">COT34_01675</name>
</gene>
<dbReference type="GO" id="GO:0005975">
    <property type="term" value="P:carbohydrate metabolic process"/>
    <property type="evidence" value="ECO:0007669"/>
    <property type="project" value="InterPro"/>
</dbReference>
<dbReference type="InterPro" id="IPR036900">
    <property type="entry name" value="A-D-PHexomutase_C_sf"/>
</dbReference>
<evidence type="ECO:0000313" key="10">
    <source>
        <dbReference type="EMBL" id="PIS38839.1"/>
    </source>
</evidence>
<dbReference type="SUPFAM" id="SSF55957">
    <property type="entry name" value="Phosphoglucomutase, C-terminal domain"/>
    <property type="match status" value="1"/>
</dbReference>
<dbReference type="InterPro" id="IPR005846">
    <property type="entry name" value="A-D-PHexomutase_a/b/a-III"/>
</dbReference>
<dbReference type="Pfam" id="PF02880">
    <property type="entry name" value="PGM_PMM_III"/>
    <property type="match status" value="1"/>
</dbReference>
<name>A0A2M6T0J3_9BACT</name>
<evidence type="ECO:0000259" key="8">
    <source>
        <dbReference type="Pfam" id="PF02879"/>
    </source>
</evidence>
<dbReference type="AlphaFoldDB" id="A0A2M6T0J3"/>
<evidence type="ECO:0000256" key="2">
    <source>
        <dbReference type="ARBA" id="ARBA00010231"/>
    </source>
</evidence>
<dbReference type="SUPFAM" id="SSF53738">
    <property type="entry name" value="Phosphoglucomutase, first 3 domains"/>
    <property type="match status" value="3"/>
</dbReference>
<accession>A0A2M6T0J3</accession>
<dbReference type="PANTHER" id="PTHR43771">
    <property type="entry name" value="PHOSPHOMANNOMUTASE"/>
    <property type="match status" value="1"/>
</dbReference>
<evidence type="ECO:0000259" key="7">
    <source>
        <dbReference type="Pfam" id="PF02878"/>
    </source>
</evidence>
<dbReference type="CDD" id="cd03089">
    <property type="entry name" value="PMM_PGM"/>
    <property type="match status" value="1"/>
</dbReference>
<keyword evidence="5" id="KW-0460">Magnesium</keyword>
<comment type="caution">
    <text evidence="10">The sequence shown here is derived from an EMBL/GenBank/DDBJ whole genome shotgun (WGS) entry which is preliminary data.</text>
</comment>
<dbReference type="Pfam" id="PF02879">
    <property type="entry name" value="PGM_PMM_II"/>
    <property type="match status" value="1"/>
</dbReference>
<protein>
    <recommendedName>
        <fullName evidence="12">Phosphomannomutase/phosphoglucomutase</fullName>
    </recommendedName>
</protein>
<evidence type="ECO:0000256" key="3">
    <source>
        <dbReference type="ARBA" id="ARBA00022553"/>
    </source>
</evidence>
<dbReference type="InterPro" id="IPR005844">
    <property type="entry name" value="A-D-PHexomutase_a/b/a-I"/>
</dbReference>
<feature type="domain" description="Alpha-D-phosphohexomutase alpha/beta/alpha" evidence="8">
    <location>
        <begin position="149"/>
        <end position="249"/>
    </location>
</feature>
<dbReference type="InterPro" id="IPR005841">
    <property type="entry name" value="Alpha-D-phosphohexomutase_SF"/>
</dbReference>
<evidence type="ECO:0000256" key="5">
    <source>
        <dbReference type="ARBA" id="ARBA00022842"/>
    </source>
</evidence>
<evidence type="ECO:0000256" key="1">
    <source>
        <dbReference type="ARBA" id="ARBA00001946"/>
    </source>
</evidence>
<comment type="cofactor">
    <cofactor evidence="1">
        <name>Mg(2+)</name>
        <dbReference type="ChEBI" id="CHEBI:18420"/>
    </cofactor>
</comment>
<evidence type="ECO:0000259" key="9">
    <source>
        <dbReference type="Pfam" id="PF02880"/>
    </source>
</evidence>
<keyword evidence="3" id="KW-0597">Phosphoprotein</keyword>
<sequence>MEIFRAYDIRGEYPKDINDGMVYKIARVLVCTFNAKTVVIGQDVSLATPKIKEGLVNGVLDQGADVIDIGIAGTDVVYFSAGHYKYDIGLEVTASHSAGYLSGIKIIGPGATPFGKGFGMEKLKEDCLNYREVAPLRKSVLIKKDVWADFINQALAFIDIKNIKPLRVAVDASNAVGSLEVDKLEKYLPQVEFVKLNWELDGHYPGHQPNPFLKENRQQLVEKIKETSSDLGVAFDGDADRIFFVDDKGDYIFGVYVNGLIAEKMCKENPGRVVIYDVRANRYLKKKVIEAGGIPKIELVGHAFFKKRMRQENAIFAGESSGHIYYNFGDFMVENSLIAFGQVLEIISKSGKSLRELTREGRINYPVIGEYNFTLPGFSKTDDLTEEAIEVMNKILGKVREKYPDAEISDFDTLTVICPDWNFNLRPSANDPVLRFSAEATSNKILEEKKKEIIDFLLAEGCAYLDDAGVTLLYE</sequence>
<organism evidence="10 11">
    <name type="scientific">Candidatus Nealsonbacteria bacterium CG08_land_8_20_14_0_20_43_11</name>
    <dbReference type="NCBI Taxonomy" id="1974706"/>
    <lineage>
        <taxon>Bacteria</taxon>
        <taxon>Candidatus Nealsoniibacteriota</taxon>
    </lineage>
</organism>
<dbReference type="InterPro" id="IPR016055">
    <property type="entry name" value="A-D-PHexomutase_a/b/a-I/II/III"/>
</dbReference>
<feature type="domain" description="Alpha-D-phosphohexomutase alpha/beta/alpha" evidence="7">
    <location>
        <begin position="2"/>
        <end position="116"/>
    </location>
</feature>
<dbReference type="GO" id="GO:0046872">
    <property type="term" value="F:metal ion binding"/>
    <property type="evidence" value="ECO:0007669"/>
    <property type="project" value="UniProtKB-KW"/>
</dbReference>
<dbReference type="Pfam" id="PF02878">
    <property type="entry name" value="PGM_PMM_I"/>
    <property type="match status" value="1"/>
</dbReference>
<evidence type="ECO:0000256" key="6">
    <source>
        <dbReference type="ARBA" id="ARBA00023235"/>
    </source>
</evidence>
<feature type="domain" description="Alpha-D-phosphohexomutase alpha/beta/alpha" evidence="9">
    <location>
        <begin position="259"/>
        <end position="360"/>
    </location>
</feature>
<evidence type="ECO:0000313" key="11">
    <source>
        <dbReference type="Proteomes" id="UP000229390"/>
    </source>
</evidence>
<dbReference type="GO" id="GO:0016868">
    <property type="term" value="F:intramolecular phosphotransferase activity"/>
    <property type="evidence" value="ECO:0007669"/>
    <property type="project" value="InterPro"/>
</dbReference>
<dbReference type="Proteomes" id="UP000229390">
    <property type="component" value="Unassembled WGS sequence"/>
</dbReference>
<dbReference type="EMBL" id="PEYE01000028">
    <property type="protein sequence ID" value="PIS38839.1"/>
    <property type="molecule type" value="Genomic_DNA"/>
</dbReference>
<evidence type="ECO:0008006" key="12">
    <source>
        <dbReference type="Google" id="ProtNLM"/>
    </source>
</evidence>
<dbReference type="PRINTS" id="PR00509">
    <property type="entry name" value="PGMPMM"/>
</dbReference>
<comment type="similarity">
    <text evidence="2">Belongs to the phosphohexose mutase family.</text>
</comment>
<reference evidence="11" key="1">
    <citation type="submission" date="2017-09" db="EMBL/GenBank/DDBJ databases">
        <title>Depth-based differentiation of microbial function through sediment-hosted aquifers and enrichment of novel symbionts in the deep terrestrial subsurface.</title>
        <authorList>
            <person name="Probst A.J."/>
            <person name="Ladd B."/>
            <person name="Jarett J.K."/>
            <person name="Geller-Mcgrath D.E."/>
            <person name="Sieber C.M.K."/>
            <person name="Emerson J.B."/>
            <person name="Anantharaman K."/>
            <person name="Thomas B.C."/>
            <person name="Malmstrom R."/>
            <person name="Stieglmeier M."/>
            <person name="Klingl A."/>
            <person name="Woyke T."/>
            <person name="Ryan C.M."/>
            <person name="Banfield J.F."/>
        </authorList>
    </citation>
    <scope>NUCLEOTIDE SEQUENCE [LARGE SCALE GENOMIC DNA]</scope>
</reference>
<dbReference type="Gene3D" id="3.30.310.50">
    <property type="entry name" value="Alpha-D-phosphohexomutase, C-terminal domain"/>
    <property type="match status" value="1"/>
</dbReference>
<dbReference type="Gene3D" id="3.40.120.10">
    <property type="entry name" value="Alpha-D-Glucose-1,6-Bisphosphate, subunit A, domain 3"/>
    <property type="match status" value="3"/>
</dbReference>
<dbReference type="PANTHER" id="PTHR43771:SF1">
    <property type="entry name" value="PHOSPHOMANNOMUTASE"/>
    <property type="match status" value="1"/>
</dbReference>
<dbReference type="InterPro" id="IPR005845">
    <property type="entry name" value="A-D-PHexomutase_a/b/a-II"/>
</dbReference>
<keyword evidence="6" id="KW-0413">Isomerase</keyword>